<feature type="transmembrane region" description="Helical" evidence="1">
    <location>
        <begin position="6"/>
        <end position="24"/>
    </location>
</feature>
<keyword evidence="1" id="KW-0812">Transmembrane</keyword>
<gene>
    <name evidence="2" type="ORF">HNP81_001362</name>
</gene>
<evidence type="ECO:0008006" key="4">
    <source>
        <dbReference type="Google" id="ProtNLM"/>
    </source>
</evidence>
<organism evidence="2 3">
    <name type="scientific">Peribacillus huizhouensis</name>
    <dbReference type="NCBI Taxonomy" id="1501239"/>
    <lineage>
        <taxon>Bacteria</taxon>
        <taxon>Bacillati</taxon>
        <taxon>Bacillota</taxon>
        <taxon>Bacilli</taxon>
        <taxon>Bacillales</taxon>
        <taxon>Bacillaceae</taxon>
        <taxon>Peribacillus</taxon>
    </lineage>
</organism>
<accession>A0ABR6CM29</accession>
<dbReference type="Proteomes" id="UP000626697">
    <property type="component" value="Unassembled WGS sequence"/>
</dbReference>
<dbReference type="EMBL" id="JACJHX010000003">
    <property type="protein sequence ID" value="MBA9026077.1"/>
    <property type="molecule type" value="Genomic_DNA"/>
</dbReference>
<keyword evidence="3" id="KW-1185">Reference proteome</keyword>
<protein>
    <recommendedName>
        <fullName evidence="4">DUF3139 domain-containing protein</fullName>
    </recommendedName>
</protein>
<dbReference type="RefSeq" id="WP_028392447.1">
    <property type="nucleotide sequence ID" value="NZ_JACJHX010000003.1"/>
</dbReference>
<keyword evidence="1" id="KW-1133">Transmembrane helix</keyword>
<keyword evidence="1" id="KW-0472">Membrane</keyword>
<comment type="caution">
    <text evidence="2">The sequence shown here is derived from an EMBL/GenBank/DDBJ whole genome shotgun (WGS) entry which is preliminary data.</text>
</comment>
<evidence type="ECO:0000313" key="3">
    <source>
        <dbReference type="Proteomes" id="UP000626697"/>
    </source>
</evidence>
<sequence length="92" mass="10847">MYKYLHSFSIIFFGICVLLGSWFISQSLKSNQDKQEKISKGEQYRYELLSPNENNLIIFDKQSGDYWRKFIESGEGPTEWEKQPSPISETLE</sequence>
<evidence type="ECO:0000313" key="2">
    <source>
        <dbReference type="EMBL" id="MBA9026077.1"/>
    </source>
</evidence>
<reference evidence="2 3" key="1">
    <citation type="submission" date="2020-08" db="EMBL/GenBank/DDBJ databases">
        <title>Genomic Encyclopedia of Type Strains, Phase IV (KMG-IV): sequencing the most valuable type-strain genomes for metagenomic binning, comparative biology and taxonomic classification.</title>
        <authorList>
            <person name="Goeker M."/>
        </authorList>
    </citation>
    <scope>NUCLEOTIDE SEQUENCE [LARGE SCALE GENOMIC DNA]</scope>
    <source>
        <strain evidence="2 3">DSM 105481</strain>
    </source>
</reference>
<proteinExistence type="predicted"/>
<evidence type="ECO:0000256" key="1">
    <source>
        <dbReference type="SAM" id="Phobius"/>
    </source>
</evidence>
<name>A0ABR6CM29_9BACI</name>